<dbReference type="EMBL" id="RQGM01000014">
    <property type="protein sequence ID" value="TGL88011.1"/>
    <property type="molecule type" value="Genomic_DNA"/>
</dbReference>
<dbReference type="RefSeq" id="WP_135574472.1">
    <property type="nucleotide sequence ID" value="NZ_RQGK01000009.1"/>
</dbReference>
<name>A0A6N4R0G2_9LEPT</name>
<dbReference type="PROSITE" id="PS51257">
    <property type="entry name" value="PROKAR_LIPOPROTEIN"/>
    <property type="match status" value="1"/>
</dbReference>
<dbReference type="Proteomes" id="UP000297613">
    <property type="component" value="Unassembled WGS sequence"/>
</dbReference>
<feature type="signal peptide" evidence="1">
    <location>
        <begin position="1"/>
        <end position="25"/>
    </location>
</feature>
<accession>A0A6N4R0G2</accession>
<organism evidence="2 3">
    <name type="scientific">Leptospira yasudae</name>
    <dbReference type="NCBI Taxonomy" id="2202201"/>
    <lineage>
        <taxon>Bacteria</taxon>
        <taxon>Pseudomonadati</taxon>
        <taxon>Spirochaetota</taxon>
        <taxon>Spirochaetia</taxon>
        <taxon>Leptospirales</taxon>
        <taxon>Leptospiraceae</taxon>
        <taxon>Leptospira</taxon>
    </lineage>
</organism>
<evidence type="ECO:0000313" key="2">
    <source>
        <dbReference type="EMBL" id="TGL88011.1"/>
    </source>
</evidence>
<dbReference type="NCBIfam" id="NF038294">
    <property type="entry name" value="lipo_LIC11966"/>
    <property type="match status" value="1"/>
</dbReference>
<evidence type="ECO:0008006" key="4">
    <source>
        <dbReference type="Google" id="ProtNLM"/>
    </source>
</evidence>
<sequence>MKKQNLARMVAALGCILLLATGCNSQDPVTYNNKIMDVLNGSTDDMDALNNAMVKEDYAAAETVRKSWEAKLGKASETLKGIGDFKGNSDFKNTAVKAIDSYKNSVSNDYKQLIELRTGLKAGTKVDEGKIDDLLNKINHDFEKAANELNAASDKFEKEFNK</sequence>
<gene>
    <name evidence="2" type="ORF">EHQ83_04255</name>
</gene>
<feature type="chain" id="PRO_5044426202" description="Lipoprotein" evidence="1">
    <location>
        <begin position="26"/>
        <end position="162"/>
    </location>
</feature>
<dbReference type="AlphaFoldDB" id="A0A6N4R0G2"/>
<comment type="caution">
    <text evidence="2">The sequence shown here is derived from an EMBL/GenBank/DDBJ whole genome shotgun (WGS) entry which is preliminary data.</text>
</comment>
<reference evidence="2 3" key="1">
    <citation type="journal article" date="2019" name="PLoS Negl. Trop. Dis.">
        <title>Revisiting the worldwide diversity of Leptospira species in the environment.</title>
        <authorList>
            <person name="Vincent A.T."/>
            <person name="Schiettekatte O."/>
            <person name="Bourhy P."/>
            <person name="Veyrier F.J."/>
            <person name="Picardeau M."/>
        </authorList>
    </citation>
    <scope>NUCLEOTIDE SEQUENCE [LARGE SCALE GENOMIC DNA]</scope>
    <source>
        <strain evidence="2 3">201702445</strain>
    </source>
</reference>
<evidence type="ECO:0000256" key="1">
    <source>
        <dbReference type="SAM" id="SignalP"/>
    </source>
</evidence>
<keyword evidence="1" id="KW-0732">Signal</keyword>
<protein>
    <recommendedName>
        <fullName evidence="4">Lipoprotein</fullName>
    </recommendedName>
</protein>
<evidence type="ECO:0000313" key="3">
    <source>
        <dbReference type="Proteomes" id="UP000297613"/>
    </source>
</evidence>
<proteinExistence type="predicted"/>